<dbReference type="Pfam" id="PF17757">
    <property type="entry name" value="UvrB_inter"/>
    <property type="match status" value="1"/>
</dbReference>
<dbReference type="InterPro" id="IPR005118">
    <property type="entry name" value="TRCF_C"/>
</dbReference>
<dbReference type="SMART" id="SM00982">
    <property type="entry name" value="TRCF"/>
    <property type="match status" value="1"/>
</dbReference>
<evidence type="ECO:0000259" key="11">
    <source>
        <dbReference type="PROSITE" id="PS51194"/>
    </source>
</evidence>
<dbReference type="InterPro" id="IPR027417">
    <property type="entry name" value="P-loop_NTPase"/>
</dbReference>
<dbReference type="InterPro" id="IPR011545">
    <property type="entry name" value="DEAD/DEAH_box_helicase_dom"/>
</dbReference>
<dbReference type="Gene3D" id="3.90.1150.50">
    <property type="entry name" value="Transcription-repair-coupling factor, D7 domain"/>
    <property type="match status" value="1"/>
</dbReference>
<dbReference type="InterPro" id="IPR047112">
    <property type="entry name" value="RecG/Mfd"/>
</dbReference>
<feature type="domain" description="Helicase ATP-binding" evidence="10">
    <location>
        <begin position="596"/>
        <end position="757"/>
    </location>
</feature>
<evidence type="ECO:0000256" key="4">
    <source>
        <dbReference type="ARBA" id="ARBA00022801"/>
    </source>
</evidence>
<proteinExistence type="inferred from homology"/>
<evidence type="ECO:0000256" key="7">
    <source>
        <dbReference type="ARBA" id="ARBA00023125"/>
    </source>
</evidence>
<organism evidence="12 13">
    <name type="scientific">Absicoccus porci</name>
    <dbReference type="NCBI Taxonomy" id="2486576"/>
    <lineage>
        <taxon>Bacteria</taxon>
        <taxon>Bacillati</taxon>
        <taxon>Bacillota</taxon>
        <taxon>Erysipelotrichia</taxon>
        <taxon>Erysipelotrichales</taxon>
        <taxon>Erysipelotrichaceae</taxon>
        <taxon>Absicoccus</taxon>
    </lineage>
</organism>
<evidence type="ECO:0000256" key="6">
    <source>
        <dbReference type="ARBA" id="ARBA00022840"/>
    </source>
</evidence>
<dbReference type="EMBL" id="RJQC01000002">
    <property type="protein sequence ID" value="RNM30550.1"/>
    <property type="molecule type" value="Genomic_DNA"/>
</dbReference>
<dbReference type="PANTHER" id="PTHR47964">
    <property type="entry name" value="ATP-DEPENDENT DNA HELICASE HOMOLOG RECG, CHLOROPLASTIC"/>
    <property type="match status" value="1"/>
</dbReference>
<dbReference type="InterPro" id="IPR041471">
    <property type="entry name" value="UvrB_inter"/>
</dbReference>
<evidence type="ECO:0000313" key="12">
    <source>
        <dbReference type="EMBL" id="RNM30550.1"/>
    </source>
</evidence>
<accession>A0A3N0I240</accession>
<dbReference type="SUPFAM" id="SSF141259">
    <property type="entry name" value="CarD-like"/>
    <property type="match status" value="1"/>
</dbReference>
<comment type="similarity">
    <text evidence="9">In the N-terminal section; belongs to the UvrB family.</text>
</comment>
<gene>
    <name evidence="9 12" type="primary">mfd</name>
    <name evidence="12" type="ORF">EDX97_07145</name>
</gene>
<dbReference type="AlphaFoldDB" id="A0A3N0I240"/>
<dbReference type="Pfam" id="PF00270">
    <property type="entry name" value="DEAD"/>
    <property type="match status" value="1"/>
</dbReference>
<protein>
    <recommendedName>
        <fullName evidence="9">Transcription-repair-coupling factor</fullName>
        <shortName evidence="9">TRCF</shortName>
        <ecNumber evidence="9">3.6.4.-</ecNumber>
    </recommendedName>
</protein>
<dbReference type="GO" id="GO:0005737">
    <property type="term" value="C:cytoplasm"/>
    <property type="evidence" value="ECO:0007669"/>
    <property type="project" value="UniProtKB-SubCell"/>
</dbReference>
<reference evidence="12 13" key="1">
    <citation type="submission" date="2018-11" db="EMBL/GenBank/DDBJ databases">
        <title>Clostridium sp. nov., a member of the family Erysipelotrichaceae isolated from pig faeces.</title>
        <authorList>
            <person name="Chang Y.-H."/>
        </authorList>
    </citation>
    <scope>NUCLEOTIDE SEQUENCE [LARGE SCALE GENOMIC DNA]</scope>
    <source>
        <strain evidence="12 13">YH-panp20</strain>
    </source>
</reference>
<comment type="subcellular location">
    <subcellularLocation>
        <location evidence="9">Cytoplasm</location>
    </subcellularLocation>
</comment>
<comment type="caution">
    <text evidence="12">The sequence shown here is derived from an EMBL/GenBank/DDBJ whole genome shotgun (WGS) entry which is preliminary data.</text>
</comment>
<comment type="similarity">
    <text evidence="9">In the C-terminal section; belongs to the helicase family. RecG subfamily.</text>
</comment>
<keyword evidence="1 9" id="KW-0963">Cytoplasm</keyword>
<dbReference type="GO" id="GO:0016787">
    <property type="term" value="F:hydrolase activity"/>
    <property type="evidence" value="ECO:0007669"/>
    <property type="project" value="UniProtKB-KW"/>
</dbReference>
<dbReference type="GO" id="GO:0003684">
    <property type="term" value="F:damaged DNA binding"/>
    <property type="evidence" value="ECO:0007669"/>
    <property type="project" value="InterPro"/>
</dbReference>
<dbReference type="PROSITE" id="PS51194">
    <property type="entry name" value="HELICASE_CTER"/>
    <property type="match status" value="1"/>
</dbReference>
<evidence type="ECO:0000256" key="1">
    <source>
        <dbReference type="ARBA" id="ARBA00022490"/>
    </source>
</evidence>
<evidence type="ECO:0000256" key="2">
    <source>
        <dbReference type="ARBA" id="ARBA00022741"/>
    </source>
</evidence>
<dbReference type="NCBIfam" id="TIGR00580">
    <property type="entry name" value="mfd"/>
    <property type="match status" value="1"/>
</dbReference>
<dbReference type="Gene3D" id="3.40.50.300">
    <property type="entry name" value="P-loop containing nucleotide triphosphate hydrolases"/>
    <property type="match status" value="2"/>
</dbReference>
<keyword evidence="2 9" id="KW-0547">Nucleotide-binding</keyword>
<dbReference type="RefSeq" id="WP_128520461.1">
    <property type="nucleotide sequence ID" value="NZ_RJQC01000002.1"/>
</dbReference>
<dbReference type="Pfam" id="PF00271">
    <property type="entry name" value="Helicase_C"/>
    <property type="match status" value="1"/>
</dbReference>
<keyword evidence="6 9" id="KW-0067">ATP-binding</keyword>
<evidence type="ECO:0000313" key="13">
    <source>
        <dbReference type="Proteomes" id="UP000276568"/>
    </source>
</evidence>
<dbReference type="GO" id="GO:0000716">
    <property type="term" value="P:transcription-coupled nucleotide-excision repair, DNA damage recognition"/>
    <property type="evidence" value="ECO:0007669"/>
    <property type="project" value="UniProtKB-UniRule"/>
</dbReference>
<dbReference type="InterPro" id="IPR001650">
    <property type="entry name" value="Helicase_C-like"/>
</dbReference>
<evidence type="ECO:0000259" key="10">
    <source>
        <dbReference type="PROSITE" id="PS51192"/>
    </source>
</evidence>
<dbReference type="InterPro" id="IPR003711">
    <property type="entry name" value="CarD-like/TRCF_RID"/>
</dbReference>
<dbReference type="SMART" id="SM00487">
    <property type="entry name" value="DEXDc"/>
    <property type="match status" value="1"/>
</dbReference>
<comment type="function">
    <text evidence="9">Couples transcription and DNA repair by recognizing RNA polymerase (RNAP) stalled at DNA lesions. Mediates ATP-dependent release of RNAP and its truncated transcript from the DNA, and recruitment of nucleotide excision repair machinery to the damaged site.</text>
</comment>
<dbReference type="SMART" id="SM01058">
    <property type="entry name" value="CarD_TRCF"/>
    <property type="match status" value="1"/>
</dbReference>
<dbReference type="HAMAP" id="MF_00969">
    <property type="entry name" value="TRCF"/>
    <property type="match status" value="1"/>
</dbReference>
<dbReference type="SUPFAM" id="SSF143517">
    <property type="entry name" value="TRCF domain-like"/>
    <property type="match status" value="1"/>
</dbReference>
<dbReference type="GO" id="GO:0006355">
    <property type="term" value="P:regulation of DNA-templated transcription"/>
    <property type="evidence" value="ECO:0007669"/>
    <property type="project" value="UniProtKB-UniRule"/>
</dbReference>
<dbReference type="SUPFAM" id="SSF52540">
    <property type="entry name" value="P-loop containing nucleoside triphosphate hydrolases"/>
    <property type="match status" value="3"/>
</dbReference>
<evidence type="ECO:0000256" key="3">
    <source>
        <dbReference type="ARBA" id="ARBA00022763"/>
    </source>
</evidence>
<dbReference type="GO" id="GO:0005524">
    <property type="term" value="F:ATP binding"/>
    <property type="evidence" value="ECO:0007669"/>
    <property type="project" value="UniProtKB-UniRule"/>
</dbReference>
<dbReference type="InterPro" id="IPR036101">
    <property type="entry name" value="CarD-like/TRCF_RID_sf"/>
</dbReference>
<keyword evidence="3 9" id="KW-0227">DNA damage</keyword>
<dbReference type="PANTHER" id="PTHR47964:SF1">
    <property type="entry name" value="ATP-DEPENDENT DNA HELICASE HOMOLOG RECG, CHLOROPLASTIC"/>
    <property type="match status" value="1"/>
</dbReference>
<sequence>MIFLNTTIQEQLSQNVVVQEILKKGDHVGNLYPMEEALVEVSAFLQDHKTRIIVKKNRFEAQQLFSRIEPLTKDVLLFVMEESLRVSAIASSPEDTQAFVSSLTSLVLDSKPRLIICNVAAFLRFLPDVQRFQSSCQIIKPDMELDMDSLKETLVKAGYSRVNYVDRPCTFASRGGIIDIFPLPYEHPVRIEFFDTIVDSIRLFDEINQRTIQTIDQVKITPASHILFSEDQIVEVKDKVKQKLDLEKKRLSDEDFEELENHIEEDLYALESYDTDAYLYWYYSYTSTASLLDYVSGTVIISSIEEVEKAIKDIQTDTIAFIQEMVQENRCLPQYQMFHTWKDQHYVHFHEFLDYKEPMVSNIFPIEKATQPLPAIIENISIPHIYFAVEKDNVIKIRSALVNSSFSYEFIDPIFYEGFQYQDFAVYTEKELFIQPIQRRRYKKTFKDGQIIDSVMELQKGDYVVHEQYGIGQYLGIETKNVRGQNLDYLHVIYAGNDDLYVPLSQFQLVRKYVSKEGVGIHLSKLGSDKWSKTKQKVNERVQAIAKQLVALYAVRNENIGYAFSEDDALQKEFEDHFPYEPTPDQIQATEEIKAEMEKSKPMDHLLCGDVGFGKTEVAMRCAFKAICNGKQVAFLCPTTILSMQHYQTVSERFAYTGANVALVNRFVSDKEVKKFKKDLEAGTIDIIIGTHRLLNKSFKYKDLGLLIIDEEQRFGVVHKEKIKEMKQSIDVLSLSATPIPRTLQMSLIGVRTISQLNTPPAQRHPIQTYVIEKRGSVIKEIIQRELARNGQVFYLYNNISNIYGVAENLRLLFPDHQIAVAHGRMSREEIEQTMLEFEQRKYDILVCTTIIETGLDIANANTMIIENADHFGLSQLYQIRGRVGRRDQIAYCYLMVQPHKKLTEEATKRLKSIKEFTQLGSGYKIAMRDLTIRGAGDLLGPQQAGFIDQVGLDLYLDMLSNAIKEQKGEIVEKEPEKIANIQMNGYIPKQFTDNDGDKLSLYQEIKKVKTFDDLEACERKVNDLYGRIPKSVQKLFERRKIDLFVNEPGVDTLVEKDRFMLLTMTKDWSNHCNGVKLFETMTTLNRKVQLHYKNGKIEIQIPKGRNPYELLMKIIKELQTNGEIYEA</sequence>
<evidence type="ECO:0000256" key="8">
    <source>
        <dbReference type="ARBA" id="ARBA00023204"/>
    </source>
</evidence>
<name>A0A3N0I240_9FIRM</name>
<dbReference type="Gene3D" id="2.40.10.170">
    <property type="match status" value="1"/>
</dbReference>
<dbReference type="InterPro" id="IPR014001">
    <property type="entry name" value="Helicase_ATP-bd"/>
</dbReference>
<keyword evidence="7 9" id="KW-0238">DNA-binding</keyword>
<dbReference type="Gene3D" id="3.40.50.11180">
    <property type="match status" value="1"/>
</dbReference>
<evidence type="ECO:0000256" key="9">
    <source>
        <dbReference type="HAMAP-Rule" id="MF_00969"/>
    </source>
</evidence>
<keyword evidence="4 9" id="KW-0378">Hydrolase</keyword>
<evidence type="ECO:0000256" key="5">
    <source>
        <dbReference type="ARBA" id="ARBA00022806"/>
    </source>
</evidence>
<dbReference type="Proteomes" id="UP000276568">
    <property type="component" value="Unassembled WGS sequence"/>
</dbReference>
<dbReference type="GO" id="GO:0003678">
    <property type="term" value="F:DNA helicase activity"/>
    <property type="evidence" value="ECO:0007669"/>
    <property type="project" value="TreeGrafter"/>
</dbReference>
<dbReference type="PROSITE" id="PS51192">
    <property type="entry name" value="HELICASE_ATP_BIND_1"/>
    <property type="match status" value="1"/>
</dbReference>
<dbReference type="Pfam" id="PF03461">
    <property type="entry name" value="TRCF"/>
    <property type="match status" value="1"/>
</dbReference>
<keyword evidence="8 9" id="KW-0234">DNA repair</keyword>
<feature type="domain" description="Helicase C-terminal" evidence="11">
    <location>
        <begin position="771"/>
        <end position="932"/>
    </location>
</feature>
<dbReference type="InterPro" id="IPR004576">
    <property type="entry name" value="Mfd"/>
</dbReference>
<dbReference type="OrthoDB" id="9804325at2"/>
<dbReference type="CDD" id="cd17991">
    <property type="entry name" value="DEXHc_TRCF"/>
    <property type="match status" value="1"/>
</dbReference>
<keyword evidence="5" id="KW-0347">Helicase</keyword>
<dbReference type="Gene3D" id="3.30.2060.10">
    <property type="entry name" value="Penicillin-binding protein 1b domain"/>
    <property type="match status" value="1"/>
</dbReference>
<dbReference type="SMART" id="SM00490">
    <property type="entry name" value="HELICc"/>
    <property type="match status" value="1"/>
</dbReference>
<dbReference type="InterPro" id="IPR037235">
    <property type="entry name" value="TRCF-like_C_D7"/>
</dbReference>
<dbReference type="EC" id="3.6.4.-" evidence="9"/>
<dbReference type="Pfam" id="PF02559">
    <property type="entry name" value="CarD_TRCF_RID"/>
    <property type="match status" value="1"/>
</dbReference>
<keyword evidence="13" id="KW-1185">Reference proteome</keyword>